<reference evidence="1" key="1">
    <citation type="journal article" date="2023" name="G3 (Bethesda)">
        <title>A reference genome for the long-term kleptoplast-retaining sea slug Elysia crispata morphotype clarki.</title>
        <authorList>
            <person name="Eastman K.E."/>
            <person name="Pendleton A.L."/>
            <person name="Shaikh M.A."/>
            <person name="Suttiyut T."/>
            <person name="Ogas R."/>
            <person name="Tomko P."/>
            <person name="Gavelis G."/>
            <person name="Widhalm J.R."/>
            <person name="Wisecaver J.H."/>
        </authorList>
    </citation>
    <scope>NUCLEOTIDE SEQUENCE</scope>
    <source>
        <strain evidence="1">ECLA1</strain>
    </source>
</reference>
<sequence length="149" mass="16562">MKRSEQTANGPPSCRLHTGTPCFWSDDSALIKIYTDRSSAKYLTLEQGTNFVSLNNSENGNIRKSPSIRADMYRVLISTRGDKPVALARIRMRVTWFRAEQIAELPVSAMRVETEGGDRQFEGSLLPEIPGHLKALRGDGARRILDGGL</sequence>
<evidence type="ECO:0000313" key="1">
    <source>
        <dbReference type="EMBL" id="KAK3746179.1"/>
    </source>
</evidence>
<dbReference type="Proteomes" id="UP001283361">
    <property type="component" value="Unassembled WGS sequence"/>
</dbReference>
<organism evidence="1 2">
    <name type="scientific">Elysia crispata</name>
    <name type="common">lettuce slug</name>
    <dbReference type="NCBI Taxonomy" id="231223"/>
    <lineage>
        <taxon>Eukaryota</taxon>
        <taxon>Metazoa</taxon>
        <taxon>Spiralia</taxon>
        <taxon>Lophotrochozoa</taxon>
        <taxon>Mollusca</taxon>
        <taxon>Gastropoda</taxon>
        <taxon>Heterobranchia</taxon>
        <taxon>Euthyneura</taxon>
        <taxon>Panpulmonata</taxon>
        <taxon>Sacoglossa</taxon>
        <taxon>Placobranchoidea</taxon>
        <taxon>Plakobranchidae</taxon>
        <taxon>Elysia</taxon>
    </lineage>
</organism>
<gene>
    <name evidence="1" type="ORF">RRG08_014653</name>
</gene>
<dbReference type="AlphaFoldDB" id="A0AAE1CZ19"/>
<dbReference type="EMBL" id="JAWDGP010006162">
    <property type="protein sequence ID" value="KAK3746179.1"/>
    <property type="molecule type" value="Genomic_DNA"/>
</dbReference>
<accession>A0AAE1CZ19</accession>
<comment type="caution">
    <text evidence="1">The sequence shown here is derived from an EMBL/GenBank/DDBJ whole genome shotgun (WGS) entry which is preliminary data.</text>
</comment>
<name>A0AAE1CZ19_9GAST</name>
<proteinExistence type="predicted"/>
<evidence type="ECO:0000313" key="2">
    <source>
        <dbReference type="Proteomes" id="UP001283361"/>
    </source>
</evidence>
<protein>
    <submittedName>
        <fullName evidence="1">Uncharacterized protein</fullName>
    </submittedName>
</protein>
<keyword evidence="2" id="KW-1185">Reference proteome</keyword>